<reference evidence="4" key="1">
    <citation type="submission" date="2017-09" db="EMBL/GenBank/DDBJ databases">
        <title>Depth-based differentiation of microbial function through sediment-hosted aquifers and enrichment of novel symbionts in the deep terrestrial subsurface.</title>
        <authorList>
            <person name="Probst A.J."/>
            <person name="Ladd B."/>
            <person name="Jarett J.K."/>
            <person name="Geller-Mcgrath D.E."/>
            <person name="Sieber C.M.K."/>
            <person name="Emerson J.B."/>
            <person name="Anantharaman K."/>
            <person name="Thomas B.C."/>
            <person name="Malmstrom R."/>
            <person name="Stieglmeier M."/>
            <person name="Klingl A."/>
            <person name="Woyke T."/>
            <person name="Ryan C.M."/>
            <person name="Banfield J.F."/>
        </authorList>
    </citation>
    <scope>NUCLEOTIDE SEQUENCE [LARGE SCALE GENOMIC DNA]</scope>
</reference>
<dbReference type="AlphaFoldDB" id="A0A2M7EAS6"/>
<dbReference type="PANTHER" id="PTHR33295:SF8">
    <property type="entry name" value="AAA+ ATPASE DOMAIN-CONTAINING PROTEIN"/>
    <property type="match status" value="1"/>
</dbReference>
<accession>A0A2M7EAS6</accession>
<dbReference type="InterPro" id="IPR041682">
    <property type="entry name" value="AAA_14"/>
</dbReference>
<organism evidence="3 4">
    <name type="scientific">bacterium (Candidatus Ratteibacteria) CG01_land_8_20_14_3_00_40_19</name>
    <dbReference type="NCBI Taxonomy" id="2014290"/>
    <lineage>
        <taxon>Bacteria</taxon>
        <taxon>Candidatus Ratteibacteria</taxon>
    </lineage>
</organism>
<dbReference type="InterPro" id="IPR025420">
    <property type="entry name" value="DUF4143"/>
</dbReference>
<name>A0A2M7EAS6_9BACT</name>
<evidence type="ECO:0000313" key="4">
    <source>
        <dbReference type="Proteomes" id="UP000228886"/>
    </source>
</evidence>
<dbReference type="EMBL" id="PETL01000009">
    <property type="protein sequence ID" value="PIV64833.1"/>
    <property type="molecule type" value="Genomic_DNA"/>
</dbReference>
<evidence type="ECO:0000313" key="3">
    <source>
        <dbReference type="EMBL" id="PIV64833.1"/>
    </source>
</evidence>
<protein>
    <recommendedName>
        <fullName evidence="5">ATPase</fullName>
    </recommendedName>
</protein>
<comment type="caution">
    <text evidence="3">The sequence shown here is derived from an EMBL/GenBank/DDBJ whole genome shotgun (WGS) entry which is preliminary data.</text>
</comment>
<dbReference type="Pfam" id="PF13173">
    <property type="entry name" value="AAA_14"/>
    <property type="match status" value="1"/>
</dbReference>
<dbReference type="SUPFAM" id="SSF52540">
    <property type="entry name" value="P-loop containing nucleoside triphosphate hydrolases"/>
    <property type="match status" value="1"/>
</dbReference>
<sequence>MEKNKIKELIIEHKERFLAKTKLIKREIQKDINSFLKQREIIVITGVRRGGKSSLMKLLATDITEKYGVPRNNILHLNFEDERFTEFDVNDFDQVYEIFLEVYHPRGKNYFFLDEVQNVKGWERWVNRLYEFEDIKIFVTGSNAAMLSPEISTTLTGRNRQLIIYPFSFNEFLSLRKYSLNEKSFYLREKRIELKQLFKEYLELGSFPEVLKIRDITLLEQYFKDIIYRDIIARYSTRNIKEIKEMTLFLASNIGTVQSYKNLKEIIGVKSLNTIKNYLEILENVFLFFRVELFAYSVKKQIYNPSKIYSVDSALSNSVAFKFSENIGHIYENLVFMELKRRNKEIFYWKSKKNQEVDFVIKRGLKIEEAIQVCFSLAEKKVRDREIKGLLAAENELNVNNLVIITDDEEGEKEIEGTTINIIPLWKWLLQH</sequence>
<dbReference type="Proteomes" id="UP000228886">
    <property type="component" value="Unassembled WGS sequence"/>
</dbReference>
<dbReference type="PANTHER" id="PTHR33295">
    <property type="entry name" value="ATPASE"/>
    <property type="match status" value="1"/>
</dbReference>
<feature type="domain" description="AAA" evidence="1">
    <location>
        <begin position="39"/>
        <end position="173"/>
    </location>
</feature>
<evidence type="ECO:0008006" key="5">
    <source>
        <dbReference type="Google" id="ProtNLM"/>
    </source>
</evidence>
<evidence type="ECO:0000259" key="1">
    <source>
        <dbReference type="Pfam" id="PF13173"/>
    </source>
</evidence>
<proteinExistence type="predicted"/>
<gene>
    <name evidence="3" type="ORF">COS11_00130</name>
</gene>
<dbReference type="InterPro" id="IPR027417">
    <property type="entry name" value="P-loop_NTPase"/>
</dbReference>
<feature type="domain" description="DUF4143" evidence="2">
    <location>
        <begin position="229"/>
        <end position="365"/>
    </location>
</feature>
<dbReference type="Pfam" id="PF13635">
    <property type="entry name" value="DUF4143"/>
    <property type="match status" value="1"/>
</dbReference>
<evidence type="ECO:0000259" key="2">
    <source>
        <dbReference type="Pfam" id="PF13635"/>
    </source>
</evidence>